<dbReference type="PROSITE" id="PS50893">
    <property type="entry name" value="ABC_TRANSPORTER_2"/>
    <property type="match status" value="1"/>
</dbReference>
<proteinExistence type="inferred from homology"/>
<comment type="similarity">
    <text evidence="1">Belongs to the ABC transporter superfamily.</text>
</comment>
<keyword evidence="3" id="KW-0547">Nucleotide-binding</keyword>
<feature type="domain" description="ABC transporter" evidence="5">
    <location>
        <begin position="5"/>
        <end position="232"/>
    </location>
</feature>
<accession>A0ABX4HVS9</accession>
<dbReference type="PROSITE" id="PS00211">
    <property type="entry name" value="ABC_TRANSPORTER_1"/>
    <property type="match status" value="1"/>
</dbReference>
<evidence type="ECO:0000259" key="5">
    <source>
        <dbReference type="PROSITE" id="PS50893"/>
    </source>
</evidence>
<organism evidence="6 7">
    <name type="scientific">Salimicrobium humidisoli</name>
    <dbReference type="NCBI Taxonomy" id="2029857"/>
    <lineage>
        <taxon>Bacteria</taxon>
        <taxon>Bacillati</taxon>
        <taxon>Bacillota</taxon>
        <taxon>Bacilli</taxon>
        <taxon>Bacillales</taxon>
        <taxon>Bacillaceae</taxon>
        <taxon>Salimicrobium</taxon>
    </lineage>
</organism>
<gene>
    <name evidence="6" type="ORF">CKW00_00845</name>
</gene>
<dbReference type="SMART" id="SM00382">
    <property type="entry name" value="AAA"/>
    <property type="match status" value="1"/>
</dbReference>
<reference evidence="6 7" key="1">
    <citation type="submission" date="2017-08" db="EMBL/GenBank/DDBJ databases">
        <title>Salimicrobium alkalisoli sp. nov., isolated from saline alkaline soil.</title>
        <authorList>
            <person name="Zhang G."/>
            <person name="Xiong Q."/>
        </authorList>
    </citation>
    <scope>NUCLEOTIDE SEQUENCE [LARGE SCALE GENOMIC DNA]</scope>
    <source>
        <strain evidence="6 7">WN024</strain>
    </source>
</reference>
<dbReference type="Proteomes" id="UP000217561">
    <property type="component" value="Unassembled WGS sequence"/>
</dbReference>
<sequence>MENIVQVENLKKEYSNTAVLKGINLTVNKGEVFGFVGHNGAGKSTLIHILTGIVNKTSGSFTIFDTPDNELNTVKRKMGVMPDITNLYHHMKGYNFLKYMGELTEDKRSKAGYTELLKKVGLEGAEDQKIKSYSFGMKKKISIAQALLGDPELIILDEPTSGLDPESAIYIRNLISELQKSGKTIFLTSHNLDEIERISDRVGILSNGVIKKFGTPEELKKVEEGSNIGFSVRTIPLLTTEKIEELRALYQLNIIFGEGRQTSSRLIVKSEEDIPKITKAIVDSGLSLYEVKIDEKSLEDVFMNA</sequence>
<dbReference type="RefSeq" id="WP_095820950.1">
    <property type="nucleotide sequence ID" value="NZ_NSGH01000001.1"/>
</dbReference>
<dbReference type="Gene3D" id="3.40.50.300">
    <property type="entry name" value="P-loop containing nucleotide triphosphate hydrolases"/>
    <property type="match status" value="1"/>
</dbReference>
<dbReference type="CDD" id="cd03230">
    <property type="entry name" value="ABC_DR_subfamily_A"/>
    <property type="match status" value="1"/>
</dbReference>
<evidence type="ECO:0000256" key="3">
    <source>
        <dbReference type="ARBA" id="ARBA00022741"/>
    </source>
</evidence>
<comment type="caution">
    <text evidence="6">The sequence shown here is derived from an EMBL/GenBank/DDBJ whole genome shotgun (WGS) entry which is preliminary data.</text>
</comment>
<dbReference type="InterPro" id="IPR003593">
    <property type="entry name" value="AAA+_ATPase"/>
</dbReference>
<dbReference type="SUPFAM" id="SSF52540">
    <property type="entry name" value="P-loop containing nucleoside triphosphate hydrolases"/>
    <property type="match status" value="1"/>
</dbReference>
<dbReference type="InterPro" id="IPR017871">
    <property type="entry name" value="ABC_transporter-like_CS"/>
</dbReference>
<dbReference type="Pfam" id="PF00005">
    <property type="entry name" value="ABC_tran"/>
    <property type="match status" value="1"/>
</dbReference>
<protein>
    <submittedName>
        <fullName evidence="6">ABC transporter ATP-binding protein</fullName>
    </submittedName>
</protein>
<keyword evidence="2" id="KW-0813">Transport</keyword>
<dbReference type="InterPro" id="IPR003439">
    <property type="entry name" value="ABC_transporter-like_ATP-bd"/>
</dbReference>
<evidence type="ECO:0000256" key="2">
    <source>
        <dbReference type="ARBA" id="ARBA00022448"/>
    </source>
</evidence>
<evidence type="ECO:0000313" key="6">
    <source>
        <dbReference type="EMBL" id="PBB07035.1"/>
    </source>
</evidence>
<keyword evidence="7" id="KW-1185">Reference proteome</keyword>
<evidence type="ECO:0000313" key="7">
    <source>
        <dbReference type="Proteomes" id="UP000217561"/>
    </source>
</evidence>
<dbReference type="InterPro" id="IPR027417">
    <property type="entry name" value="P-loop_NTPase"/>
</dbReference>
<dbReference type="EMBL" id="NSGH01000001">
    <property type="protein sequence ID" value="PBB07035.1"/>
    <property type="molecule type" value="Genomic_DNA"/>
</dbReference>
<name>A0ABX4HVS9_9BACI</name>
<dbReference type="PANTHER" id="PTHR43335">
    <property type="entry name" value="ABC TRANSPORTER, ATP-BINDING PROTEIN"/>
    <property type="match status" value="1"/>
</dbReference>
<evidence type="ECO:0000256" key="1">
    <source>
        <dbReference type="ARBA" id="ARBA00005417"/>
    </source>
</evidence>
<dbReference type="PANTHER" id="PTHR43335:SF4">
    <property type="entry name" value="ABC TRANSPORTER, ATP-BINDING PROTEIN"/>
    <property type="match status" value="1"/>
</dbReference>
<evidence type="ECO:0000256" key="4">
    <source>
        <dbReference type="ARBA" id="ARBA00022840"/>
    </source>
</evidence>
<keyword evidence="4 6" id="KW-0067">ATP-binding</keyword>
<dbReference type="GO" id="GO:0005524">
    <property type="term" value="F:ATP binding"/>
    <property type="evidence" value="ECO:0007669"/>
    <property type="project" value="UniProtKB-KW"/>
</dbReference>